<dbReference type="InParanoid" id="A0A1Y5R7L8"/>
<evidence type="ECO:0000256" key="1">
    <source>
        <dbReference type="ARBA" id="ARBA00010613"/>
    </source>
</evidence>
<dbReference type="PANTHER" id="PTHR43674:SF2">
    <property type="entry name" value="BETA-UREIDOPROPIONASE"/>
    <property type="match status" value="1"/>
</dbReference>
<dbReference type="EC" id="3.5.1.100" evidence="4"/>
<dbReference type="CDD" id="cd07576">
    <property type="entry name" value="R-amidase_like"/>
    <property type="match status" value="1"/>
</dbReference>
<dbReference type="SUPFAM" id="SSF56317">
    <property type="entry name" value="Carbon-nitrogen hydrolase"/>
    <property type="match status" value="1"/>
</dbReference>
<dbReference type="Proteomes" id="UP000193200">
    <property type="component" value="Unassembled WGS sequence"/>
</dbReference>
<sequence>MANHVPTGSPASKPVTVALLQAASDSGDVAANLRRLRRVAGEAAAAGAAILVTPELFLSGYNIGDRMWELAEPADGPMAATVGEIAREAGIAIVYGYPERVGRDVHNSAQAIDRAGRPVANYRKVHLYGAEEKRLFRPGDRFVTCRLEGLGVGILICYDIEFPEPARILALRGADLLLVPTALDRGTQEVATRLVPARALENRVAIAYANHCGIENGYLHAGLSLIAAPDGAALASAPADGEILLVAPVDMAAYRARDLHYPYLAERRPDLYDGLLEQVTARRDAANG</sequence>
<evidence type="ECO:0000313" key="4">
    <source>
        <dbReference type="EMBL" id="SLN10989.1"/>
    </source>
</evidence>
<keyword evidence="2 4" id="KW-0378">Hydrolase</keyword>
<dbReference type="PROSITE" id="PS50263">
    <property type="entry name" value="CN_HYDROLASE"/>
    <property type="match status" value="1"/>
</dbReference>
<dbReference type="AlphaFoldDB" id="A0A1Y5R7L8"/>
<dbReference type="InterPro" id="IPR050345">
    <property type="entry name" value="Aliph_Amidase/BUP"/>
</dbReference>
<dbReference type="Pfam" id="PF00795">
    <property type="entry name" value="CN_hydrolase"/>
    <property type="match status" value="1"/>
</dbReference>
<accession>A0A1Y5R7L8</accession>
<reference evidence="4 5" key="1">
    <citation type="submission" date="2017-03" db="EMBL/GenBank/DDBJ databases">
        <authorList>
            <person name="Afonso C.L."/>
            <person name="Miller P.J."/>
            <person name="Scott M.A."/>
            <person name="Spackman E."/>
            <person name="Goraichik I."/>
            <person name="Dimitrov K.M."/>
            <person name="Suarez D.L."/>
            <person name="Swayne D.E."/>
        </authorList>
    </citation>
    <scope>NUCLEOTIDE SEQUENCE [LARGE SCALE GENOMIC DNA]</scope>
    <source>
        <strain evidence="4 5">CECT 7691</strain>
    </source>
</reference>
<dbReference type="InterPro" id="IPR001110">
    <property type="entry name" value="UPF0012_CS"/>
</dbReference>
<keyword evidence="5" id="KW-1185">Reference proteome</keyword>
<evidence type="ECO:0000313" key="5">
    <source>
        <dbReference type="Proteomes" id="UP000193200"/>
    </source>
</evidence>
<dbReference type="PANTHER" id="PTHR43674">
    <property type="entry name" value="NITRILASE C965.09-RELATED"/>
    <property type="match status" value="1"/>
</dbReference>
<feature type="domain" description="CN hydrolase" evidence="3">
    <location>
        <begin position="15"/>
        <end position="251"/>
    </location>
</feature>
<gene>
    <name evidence="4" type="primary">ramA_1</name>
    <name evidence="4" type="ORF">OCH7691_00075</name>
</gene>
<dbReference type="InterPro" id="IPR044083">
    <property type="entry name" value="RamA-like"/>
</dbReference>
<name>A0A1Y5R7L8_9PROT</name>
<dbReference type="GO" id="GO:0016811">
    <property type="term" value="F:hydrolase activity, acting on carbon-nitrogen (but not peptide) bonds, in linear amides"/>
    <property type="evidence" value="ECO:0007669"/>
    <property type="project" value="TreeGrafter"/>
</dbReference>
<dbReference type="Gene3D" id="3.60.110.10">
    <property type="entry name" value="Carbon-nitrogen hydrolase"/>
    <property type="match status" value="1"/>
</dbReference>
<organism evidence="4 5">
    <name type="scientific">Oceanibacterium hippocampi</name>
    <dbReference type="NCBI Taxonomy" id="745714"/>
    <lineage>
        <taxon>Bacteria</taxon>
        <taxon>Pseudomonadati</taxon>
        <taxon>Pseudomonadota</taxon>
        <taxon>Alphaproteobacteria</taxon>
        <taxon>Sneathiellales</taxon>
        <taxon>Sneathiellaceae</taxon>
        <taxon>Oceanibacterium</taxon>
    </lineage>
</organism>
<proteinExistence type="inferred from homology"/>
<dbReference type="EMBL" id="FWFR01000001">
    <property type="protein sequence ID" value="SLN10989.1"/>
    <property type="molecule type" value="Genomic_DNA"/>
</dbReference>
<dbReference type="RefSeq" id="WP_085881450.1">
    <property type="nucleotide sequence ID" value="NZ_FWFR01000001.1"/>
</dbReference>
<dbReference type="PROSITE" id="PS01227">
    <property type="entry name" value="UPF0012"/>
    <property type="match status" value="1"/>
</dbReference>
<evidence type="ECO:0000259" key="3">
    <source>
        <dbReference type="PROSITE" id="PS50263"/>
    </source>
</evidence>
<protein>
    <submittedName>
        <fullName evidence="4">(R)-stereoselective amidase</fullName>
        <ecNumber evidence="4">3.5.1.100</ecNumber>
    </submittedName>
</protein>
<evidence type="ECO:0000256" key="2">
    <source>
        <dbReference type="ARBA" id="ARBA00022801"/>
    </source>
</evidence>
<dbReference type="InterPro" id="IPR003010">
    <property type="entry name" value="C-N_Hydrolase"/>
</dbReference>
<comment type="similarity">
    <text evidence="1">Belongs to the carbon-nitrogen hydrolase superfamily. NIT1/NIT2 family.</text>
</comment>
<dbReference type="InterPro" id="IPR036526">
    <property type="entry name" value="C-N_Hydrolase_sf"/>
</dbReference>